<dbReference type="EC" id="4.4.1.8" evidence="11"/>
<comment type="pathway">
    <text evidence="5">Amino-acid biosynthesis; L-methionine biosynthesis via de novo pathway; L-homocysteine from L-cystathionine: step 1/1.</text>
</comment>
<comment type="catalytic activity">
    <reaction evidence="6">
        <text>L,L-cystathionine + H2O = L-homocysteine + pyruvate + NH4(+)</text>
        <dbReference type="Rhea" id="RHEA:13965"/>
        <dbReference type="ChEBI" id="CHEBI:15361"/>
        <dbReference type="ChEBI" id="CHEBI:15377"/>
        <dbReference type="ChEBI" id="CHEBI:28938"/>
        <dbReference type="ChEBI" id="CHEBI:58161"/>
        <dbReference type="ChEBI" id="CHEBI:58199"/>
    </reaction>
</comment>
<evidence type="ECO:0000256" key="6">
    <source>
        <dbReference type="ARBA" id="ARBA00047517"/>
    </source>
</evidence>
<dbReference type="GO" id="GO:0019346">
    <property type="term" value="P:transsulfuration"/>
    <property type="evidence" value="ECO:0007669"/>
    <property type="project" value="InterPro"/>
</dbReference>
<dbReference type="Proteomes" id="UP000564378">
    <property type="component" value="Unassembled WGS sequence"/>
</dbReference>
<dbReference type="Gene3D" id="3.90.1150.10">
    <property type="entry name" value="Aspartate Aminotransferase, domain 1"/>
    <property type="match status" value="1"/>
</dbReference>
<dbReference type="Gene3D" id="3.40.640.10">
    <property type="entry name" value="Type I PLP-dependent aspartate aminotransferase-like (Major domain)"/>
    <property type="match status" value="1"/>
</dbReference>
<dbReference type="InterPro" id="IPR015422">
    <property type="entry name" value="PyrdxlP-dep_Trfase_small"/>
</dbReference>
<dbReference type="GO" id="GO:0019450">
    <property type="term" value="P:L-cysteine catabolic process to pyruvate"/>
    <property type="evidence" value="ECO:0007669"/>
    <property type="project" value="TreeGrafter"/>
</dbReference>
<dbReference type="EMBL" id="JACJVJ010000002">
    <property type="protein sequence ID" value="MBC2778527.1"/>
    <property type="molecule type" value="Genomic_DNA"/>
</dbReference>
<accession>A0A842I0Z1</accession>
<evidence type="ECO:0000256" key="8">
    <source>
        <dbReference type="PIRSR" id="PIRSR001434-2"/>
    </source>
</evidence>
<evidence type="ECO:0000256" key="2">
    <source>
        <dbReference type="ARBA" id="ARBA00009077"/>
    </source>
</evidence>
<name>A0A842I0Z1_9SPHN</name>
<comment type="cofactor">
    <cofactor evidence="1 9">
        <name>pyridoxal 5'-phosphate</name>
        <dbReference type="ChEBI" id="CHEBI:597326"/>
    </cofactor>
</comment>
<dbReference type="InterPro" id="IPR015421">
    <property type="entry name" value="PyrdxlP-dep_Trfase_major"/>
</dbReference>
<evidence type="ECO:0000313" key="12">
    <source>
        <dbReference type="Proteomes" id="UP000564378"/>
    </source>
</evidence>
<evidence type="ECO:0000256" key="1">
    <source>
        <dbReference type="ARBA" id="ARBA00001933"/>
    </source>
</evidence>
<organism evidence="11 12">
    <name type="scientific">Parasphingopyxis marina</name>
    <dbReference type="NCBI Taxonomy" id="2761622"/>
    <lineage>
        <taxon>Bacteria</taxon>
        <taxon>Pseudomonadati</taxon>
        <taxon>Pseudomonadota</taxon>
        <taxon>Alphaproteobacteria</taxon>
        <taxon>Sphingomonadales</taxon>
        <taxon>Sphingomonadaceae</taxon>
        <taxon>Parasphingopyxis</taxon>
    </lineage>
</organism>
<sequence length="415" mass="44886">MGRRSRNTQGDRSRVTGGGSDRKPPTRLVTGGRRKEWTGAVINPPVWRASTHTYGSVADLRAGKSGNEDGRFFYGRRGAPTQWALAEALTDLEPGAHGTMLFPSGVAAISCALLAVLRPGDVLLVTDNAYDPSRSFAETLLKRWGVETHYFDPMVGEGIAELICDKTRAILMESPGSLTFEVQDVPAICAAARERGVTTLLDNTWAASWFFQGIEKGADVTILAGTKYIGGHSDLMLGSVTTRKAQWMPMRRTAQQLGQVISPDDAFLALRGLRTLGVRLRQHEESGLRIANWLVEQPQVARVLHPALPGCPGHEIWKRDFSGSAGLFSVVLDDRGGDDAVAAMLDGLELFAMGYSWGGYESLAIPVDPGPDRTATGWQARGPVIRLSIGLEDADDLIADLAKGLERFEKAACKT</sequence>
<dbReference type="SUPFAM" id="SSF53383">
    <property type="entry name" value="PLP-dependent transferases"/>
    <property type="match status" value="1"/>
</dbReference>
<feature type="compositionally biased region" description="Basic and acidic residues" evidence="10">
    <location>
        <begin position="9"/>
        <end position="24"/>
    </location>
</feature>
<proteinExistence type="inferred from homology"/>
<evidence type="ECO:0000313" key="11">
    <source>
        <dbReference type="EMBL" id="MBC2778527.1"/>
    </source>
</evidence>
<keyword evidence="3 8" id="KW-0663">Pyridoxal phosphate</keyword>
<dbReference type="GO" id="GO:0047804">
    <property type="term" value="F:cysteine-S-conjugate beta-lyase activity"/>
    <property type="evidence" value="ECO:0007669"/>
    <property type="project" value="UniProtKB-EC"/>
</dbReference>
<protein>
    <submittedName>
        <fullName evidence="11">Cystathionine beta-lyase</fullName>
        <ecNumber evidence="11">4.4.1.8</ecNumber>
    </submittedName>
</protein>
<feature type="modified residue" description="N6-(pyridoxal phosphate)lysine" evidence="8">
    <location>
        <position position="227"/>
    </location>
</feature>
<feature type="region of interest" description="Disordered" evidence="10">
    <location>
        <begin position="1"/>
        <end position="32"/>
    </location>
</feature>
<dbReference type="InterPro" id="IPR015424">
    <property type="entry name" value="PyrdxlP-dep_Trfase"/>
</dbReference>
<keyword evidence="4 11" id="KW-0456">Lyase</keyword>
<dbReference type="Pfam" id="PF01053">
    <property type="entry name" value="Cys_Met_Meta_PP"/>
    <property type="match status" value="1"/>
</dbReference>
<dbReference type="GO" id="GO:0030170">
    <property type="term" value="F:pyridoxal phosphate binding"/>
    <property type="evidence" value="ECO:0007669"/>
    <property type="project" value="InterPro"/>
</dbReference>
<gene>
    <name evidence="11" type="primary">metC</name>
    <name evidence="11" type="ORF">H6P80_12955</name>
</gene>
<dbReference type="RefSeq" id="WP_185801776.1">
    <property type="nucleotide sequence ID" value="NZ_JACJVJ010000002.1"/>
</dbReference>
<comment type="similarity">
    <text evidence="2 9">Belongs to the trans-sulfuration enzymes family.</text>
</comment>
<dbReference type="PROSITE" id="PS00868">
    <property type="entry name" value="CYS_MET_METAB_PP"/>
    <property type="match status" value="1"/>
</dbReference>
<reference evidence="11 12" key="1">
    <citation type="submission" date="2020-08" db="EMBL/GenBank/DDBJ databases">
        <title>Draft genome sequence of Parasphingopyxis sp. GrpM-11.</title>
        <authorList>
            <person name="Oh J."/>
            <person name="Roh D.-H."/>
        </authorList>
    </citation>
    <scope>NUCLEOTIDE SEQUENCE [LARGE SCALE GENOMIC DNA]</scope>
    <source>
        <strain evidence="11 12">GrpM-11</strain>
    </source>
</reference>
<dbReference type="PANTHER" id="PTHR43500">
    <property type="entry name" value="CYSTATHIONINE BETA-LYASE-RELATED"/>
    <property type="match status" value="1"/>
</dbReference>
<dbReference type="PANTHER" id="PTHR43500:SF1">
    <property type="entry name" value="CYSTATHIONINE BETA-LYASE-RELATED"/>
    <property type="match status" value="1"/>
</dbReference>
<dbReference type="InterPro" id="IPR000277">
    <property type="entry name" value="Cys/Met-Metab_PyrdxlP-dep_enz"/>
</dbReference>
<dbReference type="InterPro" id="IPR006233">
    <property type="entry name" value="Cys_b_lyase_bac"/>
</dbReference>
<dbReference type="NCBIfam" id="TIGR01324">
    <property type="entry name" value="cysta_beta_ly_B"/>
    <property type="match status" value="1"/>
</dbReference>
<comment type="caution">
    <text evidence="11">The sequence shown here is derived from an EMBL/GenBank/DDBJ whole genome shotgun (WGS) entry which is preliminary data.</text>
</comment>
<evidence type="ECO:0000256" key="3">
    <source>
        <dbReference type="ARBA" id="ARBA00022898"/>
    </source>
</evidence>
<evidence type="ECO:0000256" key="7">
    <source>
        <dbReference type="ARBA" id="ARBA00047625"/>
    </source>
</evidence>
<evidence type="ECO:0000256" key="10">
    <source>
        <dbReference type="SAM" id="MobiDB-lite"/>
    </source>
</evidence>
<comment type="catalytic activity">
    <reaction evidence="7">
        <text>an S-substituted L-cysteine + H2O = a thiol + pyruvate + NH4(+)</text>
        <dbReference type="Rhea" id="RHEA:18121"/>
        <dbReference type="ChEBI" id="CHEBI:15361"/>
        <dbReference type="ChEBI" id="CHEBI:15377"/>
        <dbReference type="ChEBI" id="CHEBI:28938"/>
        <dbReference type="ChEBI" id="CHEBI:29256"/>
        <dbReference type="ChEBI" id="CHEBI:58717"/>
        <dbReference type="EC" id="4.4.1.13"/>
    </reaction>
</comment>
<evidence type="ECO:0000256" key="4">
    <source>
        <dbReference type="ARBA" id="ARBA00023239"/>
    </source>
</evidence>
<evidence type="ECO:0000256" key="5">
    <source>
        <dbReference type="ARBA" id="ARBA00046315"/>
    </source>
</evidence>
<dbReference type="PIRSF" id="PIRSF001434">
    <property type="entry name" value="CGS"/>
    <property type="match status" value="1"/>
</dbReference>
<dbReference type="InterPro" id="IPR054542">
    <property type="entry name" value="Cys_met_metab_PP"/>
</dbReference>
<dbReference type="AlphaFoldDB" id="A0A842I0Z1"/>
<keyword evidence="12" id="KW-1185">Reference proteome</keyword>
<dbReference type="FunFam" id="3.40.640.10:FF:000046">
    <property type="entry name" value="Cystathionine gamma-lyase"/>
    <property type="match status" value="1"/>
</dbReference>
<evidence type="ECO:0000256" key="9">
    <source>
        <dbReference type="RuleBase" id="RU362118"/>
    </source>
</evidence>